<name>A0AAV7S4K6_PLEWA</name>
<dbReference type="Proteomes" id="UP001066276">
    <property type="component" value="Chromosome 5"/>
</dbReference>
<keyword evidence="3" id="KW-1185">Reference proteome</keyword>
<feature type="compositionally biased region" description="Basic and acidic residues" evidence="1">
    <location>
        <begin position="116"/>
        <end position="132"/>
    </location>
</feature>
<dbReference type="AlphaFoldDB" id="A0AAV7S4K6"/>
<organism evidence="2 3">
    <name type="scientific">Pleurodeles waltl</name>
    <name type="common">Iberian ribbed newt</name>
    <dbReference type="NCBI Taxonomy" id="8319"/>
    <lineage>
        <taxon>Eukaryota</taxon>
        <taxon>Metazoa</taxon>
        <taxon>Chordata</taxon>
        <taxon>Craniata</taxon>
        <taxon>Vertebrata</taxon>
        <taxon>Euteleostomi</taxon>
        <taxon>Amphibia</taxon>
        <taxon>Batrachia</taxon>
        <taxon>Caudata</taxon>
        <taxon>Salamandroidea</taxon>
        <taxon>Salamandridae</taxon>
        <taxon>Pleurodelinae</taxon>
        <taxon>Pleurodeles</taxon>
    </lineage>
</organism>
<evidence type="ECO:0000313" key="3">
    <source>
        <dbReference type="Proteomes" id="UP001066276"/>
    </source>
</evidence>
<dbReference type="EMBL" id="JANPWB010000009">
    <property type="protein sequence ID" value="KAJ1158464.1"/>
    <property type="molecule type" value="Genomic_DNA"/>
</dbReference>
<sequence>MWRGPEPKLGLAGLATTDKTGCSPKSSLRQDQPPGMQTTYPATARKGDAADSRASHYPPLCFYYMSLSVPREQELIKYFRDGSDDWQARYRYPGDLIGRLWQPRDQLRVKSGASEISRREASGSEDIRVTKEEQEDEEPTIEEEDGRKTEPTGAGVPRRRLGDSWPGEPAPTPPRFRRSVASPVTPVTLPPSAVLPVTVPPAAVTAAAAPPVIVPPAEALPVTVPPIKVLQSAVPPAAVHPAAVPPVTVLPAAVPPVTVTPETVNPAAALPVTVAPAAIAPAAVTPVTVSPAEVLAAAVL</sequence>
<feature type="region of interest" description="Disordered" evidence="1">
    <location>
        <begin position="1"/>
        <end position="52"/>
    </location>
</feature>
<reference evidence="2" key="1">
    <citation type="journal article" date="2022" name="bioRxiv">
        <title>Sequencing and chromosome-scale assembly of the giantPleurodeles waltlgenome.</title>
        <authorList>
            <person name="Brown T."/>
            <person name="Elewa A."/>
            <person name="Iarovenko S."/>
            <person name="Subramanian E."/>
            <person name="Araus A.J."/>
            <person name="Petzold A."/>
            <person name="Susuki M."/>
            <person name="Suzuki K.-i.T."/>
            <person name="Hayashi T."/>
            <person name="Toyoda A."/>
            <person name="Oliveira C."/>
            <person name="Osipova E."/>
            <person name="Leigh N.D."/>
            <person name="Simon A."/>
            <person name="Yun M.H."/>
        </authorList>
    </citation>
    <scope>NUCLEOTIDE SEQUENCE</scope>
    <source>
        <strain evidence="2">20211129_DDA</strain>
        <tissue evidence="2">Liver</tissue>
    </source>
</reference>
<proteinExistence type="predicted"/>
<accession>A0AAV7S4K6</accession>
<feature type="compositionally biased region" description="Acidic residues" evidence="1">
    <location>
        <begin position="133"/>
        <end position="144"/>
    </location>
</feature>
<gene>
    <name evidence="2" type="ORF">NDU88_011152</name>
</gene>
<comment type="caution">
    <text evidence="2">The sequence shown here is derived from an EMBL/GenBank/DDBJ whole genome shotgun (WGS) entry which is preliminary data.</text>
</comment>
<feature type="compositionally biased region" description="Polar residues" evidence="1">
    <location>
        <begin position="17"/>
        <end position="41"/>
    </location>
</feature>
<feature type="region of interest" description="Disordered" evidence="1">
    <location>
        <begin position="110"/>
        <end position="181"/>
    </location>
</feature>
<evidence type="ECO:0000313" key="2">
    <source>
        <dbReference type="EMBL" id="KAJ1158464.1"/>
    </source>
</evidence>
<evidence type="ECO:0000256" key="1">
    <source>
        <dbReference type="SAM" id="MobiDB-lite"/>
    </source>
</evidence>
<protein>
    <submittedName>
        <fullName evidence="2">Uncharacterized protein</fullName>
    </submittedName>
</protein>